<feature type="chain" id="PRO_5025007251" evidence="1">
    <location>
        <begin position="21"/>
        <end position="61"/>
    </location>
</feature>
<dbReference type="EMBL" id="ML735215">
    <property type="protein sequence ID" value="KAE8396183.1"/>
    <property type="molecule type" value="Genomic_DNA"/>
</dbReference>
<evidence type="ECO:0000313" key="2">
    <source>
        <dbReference type="EMBL" id="KAE8396183.1"/>
    </source>
</evidence>
<name>A0A5N7CRJ4_PETAA</name>
<sequence>MPTIPVFLWILTTLLQIGWARRPLLHPRLPPKSNNSILPLTHQSRAPLLQHRVRILRPTAR</sequence>
<accession>A0A5N7CRJ4</accession>
<gene>
    <name evidence="2" type="ORF">BDV23DRAFT_177735</name>
</gene>
<proteinExistence type="predicted"/>
<protein>
    <submittedName>
        <fullName evidence="2">Uncharacterized protein</fullName>
    </submittedName>
</protein>
<feature type="signal peptide" evidence="1">
    <location>
        <begin position="1"/>
        <end position="20"/>
    </location>
</feature>
<dbReference type="AlphaFoldDB" id="A0A5N7CRJ4"/>
<keyword evidence="1" id="KW-0732">Signal</keyword>
<evidence type="ECO:0000256" key="1">
    <source>
        <dbReference type="SAM" id="SignalP"/>
    </source>
</evidence>
<organism evidence="2">
    <name type="scientific">Petromyces alliaceus</name>
    <name type="common">Aspergillus alliaceus</name>
    <dbReference type="NCBI Taxonomy" id="209559"/>
    <lineage>
        <taxon>Eukaryota</taxon>
        <taxon>Fungi</taxon>
        <taxon>Dikarya</taxon>
        <taxon>Ascomycota</taxon>
        <taxon>Pezizomycotina</taxon>
        <taxon>Eurotiomycetes</taxon>
        <taxon>Eurotiomycetidae</taxon>
        <taxon>Eurotiales</taxon>
        <taxon>Aspergillaceae</taxon>
        <taxon>Aspergillus</taxon>
        <taxon>Aspergillus subgen. Circumdati</taxon>
    </lineage>
</organism>
<dbReference type="Proteomes" id="UP000326877">
    <property type="component" value="Unassembled WGS sequence"/>
</dbReference>
<reference evidence="2" key="1">
    <citation type="submission" date="2019-04" db="EMBL/GenBank/DDBJ databases">
        <title>Friends and foes A comparative genomics studyof 23 Aspergillus species from section Flavi.</title>
        <authorList>
            <consortium name="DOE Joint Genome Institute"/>
            <person name="Kjaerbolling I."/>
            <person name="Vesth T."/>
            <person name="Frisvad J.C."/>
            <person name="Nybo J.L."/>
            <person name="Theobald S."/>
            <person name="Kildgaard S."/>
            <person name="Isbrandt T."/>
            <person name="Kuo A."/>
            <person name="Sato A."/>
            <person name="Lyhne E.K."/>
            <person name="Kogle M.E."/>
            <person name="Wiebenga A."/>
            <person name="Kun R.S."/>
            <person name="Lubbers R.J."/>
            <person name="Makela M.R."/>
            <person name="Barry K."/>
            <person name="Chovatia M."/>
            <person name="Clum A."/>
            <person name="Daum C."/>
            <person name="Haridas S."/>
            <person name="He G."/>
            <person name="LaButti K."/>
            <person name="Lipzen A."/>
            <person name="Mondo S."/>
            <person name="Riley R."/>
            <person name="Salamov A."/>
            <person name="Simmons B.A."/>
            <person name="Magnuson J.K."/>
            <person name="Henrissat B."/>
            <person name="Mortensen U.H."/>
            <person name="Larsen T.O."/>
            <person name="Devries R.P."/>
            <person name="Grigoriev I.V."/>
            <person name="Machida M."/>
            <person name="Baker S.E."/>
            <person name="Andersen M.R."/>
        </authorList>
    </citation>
    <scope>NUCLEOTIDE SEQUENCE [LARGE SCALE GENOMIC DNA]</scope>
    <source>
        <strain evidence="2">IBT 14317</strain>
    </source>
</reference>